<dbReference type="SUPFAM" id="SSF51905">
    <property type="entry name" value="FAD/NAD(P)-binding domain"/>
    <property type="match status" value="1"/>
</dbReference>
<protein>
    <recommendedName>
        <fullName evidence="1">Amine oxidase domain-containing protein</fullName>
    </recommendedName>
</protein>
<proteinExistence type="predicted"/>
<dbReference type="InterPro" id="IPR036188">
    <property type="entry name" value="FAD/NAD-bd_sf"/>
</dbReference>
<dbReference type="GO" id="GO:0001716">
    <property type="term" value="F:L-amino-acid oxidase activity"/>
    <property type="evidence" value="ECO:0007669"/>
    <property type="project" value="TreeGrafter"/>
</dbReference>
<dbReference type="RefSeq" id="XP_060365941.1">
    <property type="nucleotide sequence ID" value="XM_060510408.1"/>
</dbReference>
<dbReference type="Proteomes" id="UP001244207">
    <property type="component" value="Unassembled WGS sequence"/>
</dbReference>
<evidence type="ECO:0000259" key="1">
    <source>
        <dbReference type="Pfam" id="PF01593"/>
    </source>
</evidence>
<dbReference type="Pfam" id="PF01593">
    <property type="entry name" value="Amino_oxidase"/>
    <property type="match status" value="1"/>
</dbReference>
<evidence type="ECO:0000313" key="3">
    <source>
        <dbReference type="Proteomes" id="UP001244207"/>
    </source>
</evidence>
<dbReference type="FunFam" id="1.20.1440.240:FF:000001">
    <property type="entry name" value="L-amino acid oxidase LaoA"/>
    <property type="match status" value="1"/>
</dbReference>
<gene>
    <name evidence="2" type="ORF">BDZ83DRAFT_650911</name>
</gene>
<accession>A0AAD8UL53</accession>
<dbReference type="InterPro" id="IPR002937">
    <property type="entry name" value="Amino_oxidase"/>
</dbReference>
<reference evidence="2" key="1">
    <citation type="submission" date="2021-12" db="EMBL/GenBank/DDBJ databases">
        <title>Comparative genomics, transcriptomics and evolutionary studies reveal genomic signatures of adaptation to plant cell wall in hemibiotrophic fungi.</title>
        <authorList>
            <consortium name="DOE Joint Genome Institute"/>
            <person name="Baroncelli R."/>
            <person name="Diaz J.F."/>
            <person name="Benocci T."/>
            <person name="Peng M."/>
            <person name="Battaglia E."/>
            <person name="Haridas S."/>
            <person name="Andreopoulos W."/>
            <person name="Labutti K."/>
            <person name="Pangilinan J."/>
            <person name="Floch G.L."/>
            <person name="Makela M.R."/>
            <person name="Henrissat B."/>
            <person name="Grigoriev I.V."/>
            <person name="Crouch J.A."/>
            <person name="De Vries R.P."/>
            <person name="Sukno S.A."/>
            <person name="Thon M.R."/>
        </authorList>
    </citation>
    <scope>NUCLEOTIDE SEQUENCE</scope>
    <source>
        <strain evidence="2">CBS 112980</strain>
    </source>
</reference>
<dbReference type="SUPFAM" id="SSF54373">
    <property type="entry name" value="FAD-linked reductases, C-terminal domain"/>
    <property type="match status" value="1"/>
</dbReference>
<evidence type="ECO:0000313" key="2">
    <source>
        <dbReference type="EMBL" id="KAK1725886.1"/>
    </source>
</evidence>
<dbReference type="Gene3D" id="3.50.50.60">
    <property type="entry name" value="FAD/NAD(P)-binding domain"/>
    <property type="match status" value="1"/>
</dbReference>
<keyword evidence="3" id="KW-1185">Reference proteome</keyword>
<dbReference type="PANTHER" id="PTHR10742">
    <property type="entry name" value="FLAVIN MONOAMINE OXIDASE"/>
    <property type="match status" value="1"/>
</dbReference>
<dbReference type="GeneID" id="85394307"/>
<sequence length="639" mass="71772">MQPESEQFPYVEYAMQRSPSRWNARVGQRRYLVFTVNFRLGLGAQPFPKMILRTRSVVLAALYAGSSLATSDSQRPLLKDFDALGAWFEEVAAVNATSGLQDAEQAKNTTIAIIGAGITGLATALMLDSVGVHNWEILEASHQIGGRLRTIYVGDTQEWAEMGPMRLPYKIKYKSDNATLEYSDHAMTFQLADWLNEMNQDSPTDLNISFIPWIQHSPNELLALGTGRHPDGSIPTRADIAANSSLGRPAPLNTQEYKDVKAKMSEILLNEETLREIQRDVWRVHGRTMKRGLDDVSQQSMMRNVWNASAEVADAIHGATDYDVFWDEMHHNSNLAQDGSKGTLGETEWRCVDGGFSRFSDAFQPHVQDRLVLNRQVRAIEAIKDDQNVVTGTKVSWVDVDSDRTQTKPGPQQSKTYDFTMLAVPFTMTRMMRLPSFSPTLSRAMAERGLRFKDACKVGLLFSERFWEKGDRPIFGGYSTPPDAAVGALYYPVYGHNESGRPGLILHYRGGDWSSRFASLSEEQHVGMVLDAIASLHGEQVRELYTGVYERLCWLDEPFIATAWTRPDVAQHALYIPAYHQTESNVIVLGEHTAPTHAWISSSLYSAVRGAVQLLLEIGLVDEAKQLSQRWMGRWMNME</sequence>
<feature type="domain" description="Amine oxidase" evidence="1">
    <location>
        <begin position="118"/>
        <end position="615"/>
    </location>
</feature>
<dbReference type="PANTHER" id="PTHR10742:SF342">
    <property type="entry name" value="AMINE OXIDASE"/>
    <property type="match status" value="1"/>
</dbReference>
<dbReference type="AlphaFoldDB" id="A0AAD8UL53"/>
<dbReference type="InterPro" id="IPR050281">
    <property type="entry name" value="Flavin_monoamine_oxidase"/>
</dbReference>
<dbReference type="EMBL" id="JAHMHS010000037">
    <property type="protein sequence ID" value="KAK1725886.1"/>
    <property type="molecule type" value="Genomic_DNA"/>
</dbReference>
<dbReference type="Gene3D" id="3.90.660.10">
    <property type="match status" value="1"/>
</dbReference>
<dbReference type="GO" id="GO:0009063">
    <property type="term" value="P:amino acid catabolic process"/>
    <property type="evidence" value="ECO:0007669"/>
    <property type="project" value="TreeGrafter"/>
</dbReference>
<comment type="caution">
    <text evidence="2">The sequence shown here is derived from an EMBL/GenBank/DDBJ whole genome shotgun (WGS) entry which is preliminary data.</text>
</comment>
<name>A0AAD8UL53_GLOAC</name>
<organism evidence="2 3">
    <name type="scientific">Glomerella acutata</name>
    <name type="common">Colletotrichum acutatum</name>
    <dbReference type="NCBI Taxonomy" id="27357"/>
    <lineage>
        <taxon>Eukaryota</taxon>
        <taxon>Fungi</taxon>
        <taxon>Dikarya</taxon>
        <taxon>Ascomycota</taxon>
        <taxon>Pezizomycotina</taxon>
        <taxon>Sordariomycetes</taxon>
        <taxon>Hypocreomycetidae</taxon>
        <taxon>Glomerellales</taxon>
        <taxon>Glomerellaceae</taxon>
        <taxon>Colletotrichum</taxon>
        <taxon>Colletotrichum acutatum species complex</taxon>
    </lineage>
</organism>
<dbReference type="Gene3D" id="1.20.1440.240">
    <property type="match status" value="1"/>
</dbReference>